<dbReference type="EMBL" id="LR796658">
    <property type="protein sequence ID" value="CAB4157459.1"/>
    <property type="molecule type" value="Genomic_DNA"/>
</dbReference>
<dbReference type="SUPFAM" id="SSF103084">
    <property type="entry name" value="Holliday junction resolvase RusA"/>
    <property type="match status" value="1"/>
</dbReference>
<dbReference type="GO" id="GO:0006281">
    <property type="term" value="P:DNA repair"/>
    <property type="evidence" value="ECO:0007669"/>
    <property type="project" value="InterPro"/>
</dbReference>
<dbReference type="InterPro" id="IPR036614">
    <property type="entry name" value="RusA-like_sf"/>
</dbReference>
<sequence>MAQLEIEVFGEPASQGSHSVIHGRIVQVNSAKHKRWRNAVAFAAMDLITDGWELLDEPLELFVIFYLPRPKTATRDFPAVMPDLDKLIRAVGDSLSGLVYVDDSRIVAINAQKRYADDRGPGALIRVNTLDNA</sequence>
<gene>
    <name evidence="1" type="ORF">UFOVP692_23</name>
</gene>
<accession>A0A6J5NE83</accession>
<protein>
    <submittedName>
        <fullName evidence="1">Rus Holliday junction resolvase</fullName>
    </submittedName>
</protein>
<dbReference type="Pfam" id="PF05866">
    <property type="entry name" value="RusA"/>
    <property type="match status" value="1"/>
</dbReference>
<proteinExistence type="predicted"/>
<dbReference type="GO" id="GO:0000287">
    <property type="term" value="F:magnesium ion binding"/>
    <property type="evidence" value="ECO:0007669"/>
    <property type="project" value="InterPro"/>
</dbReference>
<evidence type="ECO:0000313" key="1">
    <source>
        <dbReference type="EMBL" id="CAB4157459.1"/>
    </source>
</evidence>
<organism evidence="1">
    <name type="scientific">uncultured Caudovirales phage</name>
    <dbReference type="NCBI Taxonomy" id="2100421"/>
    <lineage>
        <taxon>Viruses</taxon>
        <taxon>Duplodnaviria</taxon>
        <taxon>Heunggongvirae</taxon>
        <taxon>Uroviricota</taxon>
        <taxon>Caudoviricetes</taxon>
        <taxon>Peduoviridae</taxon>
        <taxon>Maltschvirus</taxon>
        <taxon>Maltschvirus maltsch</taxon>
    </lineage>
</organism>
<dbReference type="Gene3D" id="3.30.1330.70">
    <property type="entry name" value="Holliday junction resolvase RusA"/>
    <property type="match status" value="1"/>
</dbReference>
<dbReference type="InterPro" id="IPR008822">
    <property type="entry name" value="Endonuclease_RusA-like"/>
</dbReference>
<reference evidence="1" key="1">
    <citation type="submission" date="2020-04" db="EMBL/GenBank/DDBJ databases">
        <authorList>
            <person name="Chiriac C."/>
            <person name="Salcher M."/>
            <person name="Ghai R."/>
            <person name="Kavagutti S V."/>
        </authorList>
    </citation>
    <scope>NUCLEOTIDE SEQUENCE</scope>
</reference>
<name>A0A6J5NE83_9CAUD</name>
<dbReference type="GO" id="GO:0006310">
    <property type="term" value="P:DNA recombination"/>
    <property type="evidence" value="ECO:0007669"/>
    <property type="project" value="InterPro"/>
</dbReference>